<dbReference type="InterPro" id="IPR024079">
    <property type="entry name" value="MetalloPept_cat_dom_sf"/>
</dbReference>
<evidence type="ECO:0000256" key="1">
    <source>
        <dbReference type="ARBA" id="ARBA00001187"/>
    </source>
</evidence>
<evidence type="ECO:0000256" key="11">
    <source>
        <dbReference type="ARBA" id="ARBA00023049"/>
    </source>
</evidence>
<feature type="binding site" evidence="14">
    <location>
        <position position="304"/>
    </location>
    <ligand>
        <name>Zn(2+)</name>
        <dbReference type="ChEBI" id="CHEBI:29105"/>
        <note>catalytic</note>
    </ligand>
</feature>
<keyword evidence="4 16" id="KW-0964">Secreted</keyword>
<keyword evidence="9 16" id="KW-0378">Hydrolase</keyword>
<dbReference type="PANTHER" id="PTHR37016">
    <property type="match status" value="1"/>
</dbReference>
<evidence type="ECO:0000256" key="13">
    <source>
        <dbReference type="PIRSR" id="PIRSR601384-1"/>
    </source>
</evidence>
<dbReference type="GO" id="GO:0006508">
    <property type="term" value="P:proteolysis"/>
    <property type="evidence" value="ECO:0007669"/>
    <property type="project" value="UniProtKB-KW"/>
</dbReference>
<name>A0A317V1G7_9EURO</name>
<keyword evidence="7 14" id="KW-0479">Metal-binding</keyword>
<keyword evidence="5 16" id="KW-0645">Protease</keyword>
<dbReference type="EMBL" id="MSFL01000039">
    <property type="protein sequence ID" value="PWY67905.1"/>
    <property type="molecule type" value="Genomic_DNA"/>
</dbReference>
<dbReference type="Gene3D" id="2.60.40.2970">
    <property type="match status" value="1"/>
</dbReference>
<evidence type="ECO:0000256" key="4">
    <source>
        <dbReference type="ARBA" id="ARBA00022525"/>
    </source>
</evidence>
<evidence type="ECO:0000313" key="17">
    <source>
        <dbReference type="EMBL" id="PWY67905.1"/>
    </source>
</evidence>
<dbReference type="PANTHER" id="PTHR37016:SF7">
    <property type="entry name" value="NEUTRAL PROTEASE 2"/>
    <property type="match status" value="1"/>
</dbReference>
<keyword evidence="6 16" id="KW-0165">Cleavage on pair of basic residues</keyword>
<feature type="signal peptide" evidence="16">
    <location>
        <begin position="1"/>
        <end position="19"/>
    </location>
</feature>
<dbReference type="GeneID" id="37069656"/>
<dbReference type="STRING" id="1448321.A0A317V1G7"/>
<protein>
    <recommendedName>
        <fullName evidence="16">Neutral protease 2</fullName>
        <ecNumber evidence="16">3.4.24.39</ecNumber>
    </recommendedName>
    <alternativeName>
        <fullName evidence="16">Deuterolysin</fullName>
    </alternativeName>
</protein>
<evidence type="ECO:0000256" key="2">
    <source>
        <dbReference type="ARBA" id="ARBA00004613"/>
    </source>
</evidence>
<comment type="cofactor">
    <cofactor evidence="14 16">
        <name>Zn(2+)</name>
        <dbReference type="ChEBI" id="CHEBI:29105"/>
    </cofactor>
    <text evidence="14 16">Binds 1 zinc ion per subunit.</text>
</comment>
<feature type="binding site" evidence="14">
    <location>
        <position position="315"/>
    </location>
    <ligand>
        <name>Zn(2+)</name>
        <dbReference type="ChEBI" id="CHEBI:29105"/>
        <note>catalytic</note>
    </ligand>
</feature>
<feature type="chain" id="PRO_5016192078" description="Neutral protease 2" evidence="16">
    <location>
        <begin position="20"/>
        <end position="349"/>
    </location>
</feature>
<dbReference type="AlphaFoldDB" id="A0A317V1G7"/>
<keyword evidence="18" id="KW-1185">Reference proteome</keyword>
<accession>A0A317V1G7</accession>
<dbReference type="InterPro" id="IPR001384">
    <property type="entry name" value="Peptidase_M35"/>
</dbReference>
<evidence type="ECO:0000256" key="3">
    <source>
        <dbReference type="ARBA" id="ARBA00010279"/>
    </source>
</evidence>
<dbReference type="GO" id="GO:0046872">
    <property type="term" value="F:metal ion binding"/>
    <property type="evidence" value="ECO:0007669"/>
    <property type="project" value="UniProtKB-KW"/>
</dbReference>
<organism evidence="17 18">
    <name type="scientific">Aspergillus heteromorphus CBS 117.55</name>
    <dbReference type="NCBI Taxonomy" id="1448321"/>
    <lineage>
        <taxon>Eukaryota</taxon>
        <taxon>Fungi</taxon>
        <taxon>Dikarya</taxon>
        <taxon>Ascomycota</taxon>
        <taxon>Pezizomycotina</taxon>
        <taxon>Eurotiomycetes</taxon>
        <taxon>Eurotiomycetidae</taxon>
        <taxon>Eurotiales</taxon>
        <taxon>Aspergillaceae</taxon>
        <taxon>Aspergillus</taxon>
        <taxon>Aspergillus subgen. Circumdati</taxon>
    </lineage>
</organism>
<evidence type="ECO:0000256" key="10">
    <source>
        <dbReference type="ARBA" id="ARBA00022833"/>
    </source>
</evidence>
<evidence type="ECO:0000256" key="8">
    <source>
        <dbReference type="ARBA" id="ARBA00022729"/>
    </source>
</evidence>
<dbReference type="PRINTS" id="PR00768">
    <property type="entry name" value="DEUTEROLYSIN"/>
</dbReference>
<dbReference type="VEuPathDB" id="FungiDB:BO70DRAFT_417601"/>
<keyword evidence="10 14" id="KW-0862">Zinc</keyword>
<comment type="caution">
    <text evidence="17">The sequence shown here is derived from an EMBL/GenBank/DDBJ whole genome shotgun (WGS) entry which is preliminary data.</text>
</comment>
<dbReference type="SUPFAM" id="SSF55486">
    <property type="entry name" value="Metalloproteases ('zincins'), catalytic domain"/>
    <property type="match status" value="1"/>
</dbReference>
<dbReference type="GO" id="GO:0004222">
    <property type="term" value="F:metalloendopeptidase activity"/>
    <property type="evidence" value="ECO:0007669"/>
    <property type="project" value="InterPro"/>
</dbReference>
<evidence type="ECO:0000256" key="6">
    <source>
        <dbReference type="ARBA" id="ARBA00022685"/>
    </source>
</evidence>
<comment type="similarity">
    <text evidence="3 16">Belongs to the peptidase M35 family.</text>
</comment>
<evidence type="ECO:0000256" key="5">
    <source>
        <dbReference type="ARBA" id="ARBA00022670"/>
    </source>
</evidence>
<sequence length="349" mass="38231">MLLPVLFCILAAMMHCIMAIPSNMPVLTVTLSQVTNTRIKAEVKNTGAEDLTIVHLNFFGDTAPIKKVSVFHNETELSFSGIKARLSFDNLTPDAVTTIPAGQILSDEFDLASTIDIAHSGDVTVYTSGFVPVTTDLQVTSYLPYYSNVLKMTVDAIKASTIPKALSLLRERTVVTSCTAEKKASMHTTLLAAVHLSLAAANESYAGPAARMEEYFKSSEKSVRDAVTNRYLLIASEASIEADGKTTIYCEDPYGVCTDHILAYTWVDTNTVVSCPIFWRYLIPVNSWCHWQDQATTLIHEYAHCPAVCSPGTDDKAYGYNACRRLSTEEALLNADTYALFANAVYAKC</sequence>
<dbReference type="RefSeq" id="XP_025395116.1">
    <property type="nucleotide sequence ID" value="XM_025547419.1"/>
</dbReference>
<dbReference type="CDD" id="cd11008">
    <property type="entry name" value="M35_deuterolysin_like"/>
    <property type="match status" value="1"/>
</dbReference>
<proteinExistence type="inferred from homology"/>
<evidence type="ECO:0000256" key="16">
    <source>
        <dbReference type="RuleBase" id="RU361126"/>
    </source>
</evidence>
<comment type="function">
    <text evidence="16">Secreted metalloproteinase that allows assimilation of proteinaceous substrates. Shows high activities on basic nuclear substrates such as histone and protamine.</text>
</comment>
<feature type="disulfide bond" evidence="15">
    <location>
        <begin position="178"/>
        <end position="250"/>
    </location>
</feature>
<evidence type="ECO:0000256" key="14">
    <source>
        <dbReference type="PIRSR" id="PIRSR601384-2"/>
    </source>
</evidence>
<feature type="binding site" evidence="14">
    <location>
        <position position="300"/>
    </location>
    <ligand>
        <name>Zn(2+)</name>
        <dbReference type="ChEBI" id="CHEBI:29105"/>
        <note>catalytic</note>
    </ligand>
</feature>
<evidence type="ECO:0000256" key="12">
    <source>
        <dbReference type="ARBA" id="ARBA00023145"/>
    </source>
</evidence>
<dbReference type="InterPro" id="IPR050414">
    <property type="entry name" value="Fungal_M35_metalloproteases"/>
</dbReference>
<dbReference type="OrthoDB" id="412874at2759"/>
<keyword evidence="11 16" id="KW-0482">Metalloprotease</keyword>
<evidence type="ECO:0000256" key="15">
    <source>
        <dbReference type="PIRSR" id="PIRSR601384-3"/>
    </source>
</evidence>
<dbReference type="GO" id="GO:0005576">
    <property type="term" value="C:extracellular region"/>
    <property type="evidence" value="ECO:0007669"/>
    <property type="project" value="UniProtKB-SubCell"/>
</dbReference>
<evidence type="ECO:0000256" key="9">
    <source>
        <dbReference type="ARBA" id="ARBA00022801"/>
    </source>
</evidence>
<keyword evidence="12" id="KW-0865">Zymogen</keyword>
<evidence type="ECO:0000313" key="18">
    <source>
        <dbReference type="Proteomes" id="UP000247233"/>
    </source>
</evidence>
<reference evidence="17 18" key="1">
    <citation type="submission" date="2016-12" db="EMBL/GenBank/DDBJ databases">
        <title>The genomes of Aspergillus section Nigri reveals drivers in fungal speciation.</title>
        <authorList>
            <consortium name="DOE Joint Genome Institute"/>
            <person name="Vesth T.C."/>
            <person name="Nybo J."/>
            <person name="Theobald S."/>
            <person name="Brandl J."/>
            <person name="Frisvad J.C."/>
            <person name="Nielsen K.F."/>
            <person name="Lyhne E.K."/>
            <person name="Kogle M.E."/>
            <person name="Kuo A."/>
            <person name="Riley R."/>
            <person name="Clum A."/>
            <person name="Nolan M."/>
            <person name="Lipzen A."/>
            <person name="Salamov A."/>
            <person name="Henrissat B."/>
            <person name="Wiebenga A."/>
            <person name="De Vries R.P."/>
            <person name="Grigoriev I.V."/>
            <person name="Mortensen U.H."/>
            <person name="Andersen M.R."/>
            <person name="Baker S.E."/>
        </authorList>
    </citation>
    <scope>NUCLEOTIDE SEQUENCE [LARGE SCALE GENOMIC DNA]</scope>
    <source>
        <strain evidence="17 18">CBS 117.55</strain>
    </source>
</reference>
<comment type="subcellular location">
    <subcellularLocation>
        <location evidence="2 16">Secreted</location>
    </subcellularLocation>
</comment>
<keyword evidence="8 16" id="KW-0732">Signal</keyword>
<dbReference type="Pfam" id="PF02102">
    <property type="entry name" value="Peptidase_M35"/>
    <property type="match status" value="1"/>
</dbReference>
<gene>
    <name evidence="17" type="ORF">BO70DRAFT_417601</name>
</gene>
<evidence type="ECO:0000256" key="7">
    <source>
        <dbReference type="ARBA" id="ARBA00022723"/>
    </source>
</evidence>
<dbReference type="Gene3D" id="3.40.390.10">
    <property type="entry name" value="Collagenase (Catalytic Domain)"/>
    <property type="match status" value="1"/>
</dbReference>
<dbReference type="EC" id="3.4.24.39" evidence="16"/>
<feature type="active site" evidence="13">
    <location>
        <position position="301"/>
    </location>
</feature>
<comment type="catalytic activity">
    <reaction evidence="1 16">
        <text>Preferential cleavage of bonds with hydrophobic residues in P1'. Also 3-Asn-|-Gln-4 and 8-Gly-|-Ser-9 bonds in insulin B chain.</text>
        <dbReference type="EC" id="3.4.24.39"/>
    </reaction>
</comment>
<dbReference type="Proteomes" id="UP000247233">
    <property type="component" value="Unassembled WGS sequence"/>
</dbReference>
<feature type="disulfide bond" evidence="15">
    <location>
        <begin position="257"/>
        <end position="275"/>
    </location>
</feature>